<dbReference type="AlphaFoldDB" id="A0A5N6U5H3"/>
<gene>
    <name evidence="1" type="ORF">BDV25DRAFT_127012</name>
</gene>
<keyword evidence="2" id="KW-1185">Reference proteome</keyword>
<dbReference type="Proteomes" id="UP000325780">
    <property type="component" value="Unassembled WGS sequence"/>
</dbReference>
<dbReference type="Gene3D" id="1.20.910.10">
    <property type="entry name" value="Heme oxygenase-like"/>
    <property type="match status" value="1"/>
</dbReference>
<evidence type="ECO:0000313" key="2">
    <source>
        <dbReference type="Proteomes" id="UP000325780"/>
    </source>
</evidence>
<dbReference type="Pfam" id="PF14518">
    <property type="entry name" value="Haem_oxygenas_2"/>
    <property type="match status" value="1"/>
</dbReference>
<accession>A0A5N6U5H3</accession>
<proteinExistence type="predicted"/>
<dbReference type="OrthoDB" id="10057598at2759"/>
<dbReference type="EMBL" id="ML742035">
    <property type="protein sequence ID" value="KAE8153822.1"/>
    <property type="molecule type" value="Genomic_DNA"/>
</dbReference>
<evidence type="ECO:0008006" key="3">
    <source>
        <dbReference type="Google" id="ProtNLM"/>
    </source>
</evidence>
<sequence length="670" mass="76235">MSFPLVWCMSYICVIGDLYFKIHNIEQHPEIIGQGKCLLVQLLSEVLHSAGRVNHPILSMERFSVETLDDFLKQQLDDITLQWQEYLNQRQSGAPRKLWSDLQGAKDWLLQMAPLKLVDGAWLGSIHSIINPFIYRSVTRDAWQVLSEEMGDGDIKKNHVYVYNQLLRKIGCPLSSPHTSDFIQETHNSNGKVWKAAVAQLLLSLLAPDFLPEALGFNLQFEMLTLETLIAAKELREIKVDPSYFTLHITIDNADTGHAAMASQAVTKYLALVKQMEGEDGERVAWKRVQAGFLLSCGFPADIPSMAGVHQGLFNENALDREVSQMFHAKCIASNRVHNDIRVTIGGIPLSTWLDPERFRSPEWQRDFIQTLSNAQPWVYRGDSGRSRLLQQLSWGGSMFGAFTHQEVETLRSWIDNLSPKHPKRYWQFTGRDEADLTAGTHNRQSIEPLEVSPISRGSDISPPLSQLSLLIKPTTSPNMDMFLPLWFTHICLLESWVRVPCHTATPTGCAVVRLLRAQYGLGPEVTGVMGMDEVRRDDRIDLIDIGMDMVQWNGLRHPGSLTEVLEWWPSTFAEAMLSRSLRPRQHTAMLFGLTQAFVHLHRWCVSSSLLSCRAREALHHITRREQESLDECIQGLHEKQSEYQEFLTGYDMGRCEIEKCFTESEQALT</sequence>
<organism evidence="1 2">
    <name type="scientific">Aspergillus avenaceus</name>
    <dbReference type="NCBI Taxonomy" id="36643"/>
    <lineage>
        <taxon>Eukaryota</taxon>
        <taxon>Fungi</taxon>
        <taxon>Dikarya</taxon>
        <taxon>Ascomycota</taxon>
        <taxon>Pezizomycotina</taxon>
        <taxon>Eurotiomycetes</taxon>
        <taxon>Eurotiomycetidae</taxon>
        <taxon>Eurotiales</taxon>
        <taxon>Aspergillaceae</taxon>
        <taxon>Aspergillus</taxon>
        <taxon>Aspergillus subgen. Circumdati</taxon>
    </lineage>
</organism>
<name>A0A5N6U5H3_ASPAV</name>
<evidence type="ECO:0000313" key="1">
    <source>
        <dbReference type="EMBL" id="KAE8153822.1"/>
    </source>
</evidence>
<dbReference type="SMART" id="SM01236">
    <property type="entry name" value="Haem_oxygenase_2"/>
    <property type="match status" value="1"/>
</dbReference>
<reference evidence="1 2" key="1">
    <citation type="submission" date="2019-04" db="EMBL/GenBank/DDBJ databases">
        <title>Friends and foes A comparative genomics study of 23 Aspergillus species from section Flavi.</title>
        <authorList>
            <consortium name="DOE Joint Genome Institute"/>
            <person name="Kjaerbolling I."/>
            <person name="Vesth T."/>
            <person name="Frisvad J.C."/>
            <person name="Nybo J.L."/>
            <person name="Theobald S."/>
            <person name="Kildgaard S."/>
            <person name="Isbrandt T."/>
            <person name="Kuo A."/>
            <person name="Sato A."/>
            <person name="Lyhne E.K."/>
            <person name="Kogle M.E."/>
            <person name="Wiebenga A."/>
            <person name="Kun R.S."/>
            <person name="Lubbers R.J."/>
            <person name="Makela M.R."/>
            <person name="Barry K."/>
            <person name="Chovatia M."/>
            <person name="Clum A."/>
            <person name="Daum C."/>
            <person name="Haridas S."/>
            <person name="He G."/>
            <person name="LaButti K."/>
            <person name="Lipzen A."/>
            <person name="Mondo S."/>
            <person name="Riley R."/>
            <person name="Salamov A."/>
            <person name="Simmons B.A."/>
            <person name="Magnuson J.K."/>
            <person name="Henrissat B."/>
            <person name="Mortensen U.H."/>
            <person name="Larsen T.O."/>
            <person name="Devries R.P."/>
            <person name="Grigoriev I.V."/>
            <person name="Machida M."/>
            <person name="Baker S.E."/>
            <person name="Andersen M.R."/>
        </authorList>
    </citation>
    <scope>NUCLEOTIDE SEQUENCE [LARGE SCALE GENOMIC DNA]</scope>
    <source>
        <strain evidence="1 2">IBT 18842</strain>
    </source>
</reference>
<protein>
    <recommendedName>
        <fullName evidence="3">Iron-containing redox enzyme family protein</fullName>
    </recommendedName>
</protein>
<dbReference type="InterPro" id="IPR016084">
    <property type="entry name" value="Haem_Oase-like_multi-hlx"/>
</dbReference>